<evidence type="ECO:0000313" key="2">
    <source>
        <dbReference type="Proteomes" id="UP001164250"/>
    </source>
</evidence>
<protein>
    <submittedName>
        <fullName evidence="1">Uncharacterized protein</fullName>
    </submittedName>
</protein>
<organism evidence="1 2">
    <name type="scientific">Pistacia atlantica</name>
    <dbReference type="NCBI Taxonomy" id="434234"/>
    <lineage>
        <taxon>Eukaryota</taxon>
        <taxon>Viridiplantae</taxon>
        <taxon>Streptophyta</taxon>
        <taxon>Embryophyta</taxon>
        <taxon>Tracheophyta</taxon>
        <taxon>Spermatophyta</taxon>
        <taxon>Magnoliopsida</taxon>
        <taxon>eudicotyledons</taxon>
        <taxon>Gunneridae</taxon>
        <taxon>Pentapetalae</taxon>
        <taxon>rosids</taxon>
        <taxon>malvids</taxon>
        <taxon>Sapindales</taxon>
        <taxon>Anacardiaceae</taxon>
        <taxon>Pistacia</taxon>
    </lineage>
</organism>
<name>A0ACC1A3G3_9ROSI</name>
<sequence length="55" mass="6262">MHGEGWKTLQPIKQHKHSQYNQFPSNSLQNKYANQAAIPTIHSSSSNLPLKAFKE</sequence>
<dbReference type="EMBL" id="CM047908">
    <property type="protein sequence ID" value="KAJ0082024.1"/>
    <property type="molecule type" value="Genomic_DNA"/>
</dbReference>
<accession>A0ACC1A3G3</accession>
<reference evidence="2" key="1">
    <citation type="journal article" date="2023" name="G3 (Bethesda)">
        <title>Genome assembly and association tests identify interacting loci associated with vigor, precocity, and sex in interspecific pistachio rootstocks.</title>
        <authorList>
            <person name="Palmer W."/>
            <person name="Jacygrad E."/>
            <person name="Sagayaradj S."/>
            <person name="Cavanaugh K."/>
            <person name="Han R."/>
            <person name="Bertier L."/>
            <person name="Beede B."/>
            <person name="Kafkas S."/>
            <person name="Golino D."/>
            <person name="Preece J."/>
            <person name="Michelmore R."/>
        </authorList>
    </citation>
    <scope>NUCLEOTIDE SEQUENCE [LARGE SCALE GENOMIC DNA]</scope>
</reference>
<gene>
    <name evidence="1" type="ORF">Patl1_10205</name>
</gene>
<proteinExistence type="predicted"/>
<keyword evidence="2" id="KW-1185">Reference proteome</keyword>
<comment type="caution">
    <text evidence="1">The sequence shown here is derived from an EMBL/GenBank/DDBJ whole genome shotgun (WGS) entry which is preliminary data.</text>
</comment>
<dbReference type="Proteomes" id="UP001164250">
    <property type="component" value="Chromosome 12"/>
</dbReference>
<evidence type="ECO:0000313" key="1">
    <source>
        <dbReference type="EMBL" id="KAJ0082024.1"/>
    </source>
</evidence>